<dbReference type="RefSeq" id="WP_048643942.1">
    <property type="nucleotide sequence ID" value="NZ_CP012040.1"/>
</dbReference>
<evidence type="ECO:0000256" key="4">
    <source>
        <dbReference type="ARBA" id="ARBA00023136"/>
    </source>
</evidence>
<keyword evidence="4" id="KW-0472">Membrane</keyword>
<keyword evidence="5" id="KW-0998">Cell outer membrane</keyword>
<proteinExistence type="inferred from homology"/>
<feature type="domain" description="SusD-like N-terminal" evidence="8">
    <location>
        <begin position="76"/>
        <end position="222"/>
    </location>
</feature>
<keyword evidence="10" id="KW-1185">Reference proteome</keyword>
<name>A0A0H4PZP9_9BACT</name>
<protein>
    <submittedName>
        <fullName evidence="9">Putative nutrient binding outer membrane protein</fullName>
    </submittedName>
</protein>
<evidence type="ECO:0000256" key="3">
    <source>
        <dbReference type="ARBA" id="ARBA00022729"/>
    </source>
</evidence>
<gene>
    <name evidence="9" type="ORF">CA2015_4551</name>
</gene>
<organism evidence="9 10">
    <name type="scientific">Cyclobacterium amurskyense</name>
    <dbReference type="NCBI Taxonomy" id="320787"/>
    <lineage>
        <taxon>Bacteria</taxon>
        <taxon>Pseudomonadati</taxon>
        <taxon>Bacteroidota</taxon>
        <taxon>Cytophagia</taxon>
        <taxon>Cytophagales</taxon>
        <taxon>Cyclobacteriaceae</taxon>
        <taxon>Cyclobacterium</taxon>
    </lineage>
</organism>
<dbReference type="GO" id="GO:0009279">
    <property type="term" value="C:cell outer membrane"/>
    <property type="evidence" value="ECO:0007669"/>
    <property type="project" value="UniProtKB-SubCell"/>
</dbReference>
<comment type="subcellular location">
    <subcellularLocation>
        <location evidence="1">Cell outer membrane</location>
    </subcellularLocation>
</comment>
<dbReference type="InterPro" id="IPR012944">
    <property type="entry name" value="SusD_RagB_dom"/>
</dbReference>
<keyword evidence="3 6" id="KW-0732">Signal</keyword>
<dbReference type="Pfam" id="PF07980">
    <property type="entry name" value="SusD_RagB"/>
    <property type="match status" value="1"/>
</dbReference>
<dbReference type="InterPro" id="IPR033985">
    <property type="entry name" value="SusD-like_N"/>
</dbReference>
<evidence type="ECO:0000256" key="1">
    <source>
        <dbReference type="ARBA" id="ARBA00004442"/>
    </source>
</evidence>
<evidence type="ECO:0000256" key="5">
    <source>
        <dbReference type="ARBA" id="ARBA00023237"/>
    </source>
</evidence>
<evidence type="ECO:0000256" key="6">
    <source>
        <dbReference type="SAM" id="SignalP"/>
    </source>
</evidence>
<feature type="signal peptide" evidence="6">
    <location>
        <begin position="1"/>
        <end position="24"/>
    </location>
</feature>
<evidence type="ECO:0000259" key="7">
    <source>
        <dbReference type="Pfam" id="PF07980"/>
    </source>
</evidence>
<dbReference type="STRING" id="320787.CA2015_4551"/>
<evidence type="ECO:0000313" key="10">
    <source>
        <dbReference type="Proteomes" id="UP000036520"/>
    </source>
</evidence>
<dbReference type="InterPro" id="IPR011990">
    <property type="entry name" value="TPR-like_helical_dom_sf"/>
</dbReference>
<dbReference type="KEGG" id="camu:CA2015_4551"/>
<dbReference type="CDD" id="cd08977">
    <property type="entry name" value="SusD"/>
    <property type="match status" value="1"/>
</dbReference>
<dbReference type="AlphaFoldDB" id="A0A0H4PZP9"/>
<dbReference type="PATRIC" id="fig|320787.5.peg.4987"/>
<evidence type="ECO:0000259" key="8">
    <source>
        <dbReference type="Pfam" id="PF14322"/>
    </source>
</evidence>
<feature type="domain" description="RagB/SusD" evidence="7">
    <location>
        <begin position="262"/>
        <end position="512"/>
    </location>
</feature>
<dbReference type="EMBL" id="CP012040">
    <property type="protein sequence ID" value="AKP53887.1"/>
    <property type="molecule type" value="Genomic_DNA"/>
</dbReference>
<comment type="similarity">
    <text evidence="2">Belongs to the SusD family.</text>
</comment>
<dbReference type="PROSITE" id="PS51257">
    <property type="entry name" value="PROKAR_LIPOPROTEIN"/>
    <property type="match status" value="1"/>
</dbReference>
<dbReference type="SUPFAM" id="SSF48452">
    <property type="entry name" value="TPR-like"/>
    <property type="match status" value="1"/>
</dbReference>
<sequence>MKTIKIFKINFVVLGMLLFSSCGEEFLAVYPTDRITTVSFWQNENDVKLALNGIYSVLKHRGVYGSGPTFDAITPYAYQWAHWNGLEKQIGNGSITASTTGGLVDERWTMCYRIINFSNDFIANLENVDLPADKKATYLGEVHFLRGIAYALLADAYGGVPIILTRLNTQEVTELSRNTLEETWAQAISDYDIAIQNSEPVSYELGRVTKGAALGMKMRAYLYQNKYTEVLQMVEQIDALGMYDLFPSYEGLFKLDNENNEEVLFDIQYIAGEQGQGNFFAWLALPGGVAAAGASDPAPTQHIIDEYEMIDGSAVDPNNEFEGRDPRLDFTILRPGATFEGRLYPSEVPNHTGQRVGFGLRKNVGEGIPLLSPRVSPLNFIVLRYADVLLAKAEALIETNQNIPEAIGIINRIRTERTDVTITSLPTDLSQEAAREKLRHERVVEFFGEGILWADIKRWKIGQDLYPVDIKAADGGLIEVKFPNGYEDRHNLLPIPDNEISFNKNLEQNPGW</sequence>
<dbReference type="OrthoDB" id="621018at2"/>
<feature type="chain" id="PRO_5005208294" evidence="6">
    <location>
        <begin position="25"/>
        <end position="512"/>
    </location>
</feature>
<dbReference type="Pfam" id="PF14322">
    <property type="entry name" value="SusD-like_3"/>
    <property type="match status" value="1"/>
</dbReference>
<reference evidence="9 10" key="1">
    <citation type="submission" date="2015-07" db="EMBL/GenBank/DDBJ databases">
        <authorList>
            <person name="Kim K.M."/>
        </authorList>
    </citation>
    <scope>NUCLEOTIDE SEQUENCE [LARGE SCALE GENOMIC DNA]</scope>
    <source>
        <strain evidence="9 10">KCTC 12363</strain>
    </source>
</reference>
<dbReference type="Proteomes" id="UP000036520">
    <property type="component" value="Chromosome"/>
</dbReference>
<accession>A0A0H4PZP9</accession>
<evidence type="ECO:0000313" key="9">
    <source>
        <dbReference type="EMBL" id="AKP53887.1"/>
    </source>
</evidence>
<evidence type="ECO:0000256" key="2">
    <source>
        <dbReference type="ARBA" id="ARBA00006275"/>
    </source>
</evidence>
<dbReference type="Gene3D" id="1.25.40.390">
    <property type="match status" value="1"/>
</dbReference>